<organism evidence="6 7">
    <name type="scientific">Actinomortierella ambigua</name>
    <dbReference type="NCBI Taxonomy" id="1343610"/>
    <lineage>
        <taxon>Eukaryota</taxon>
        <taxon>Fungi</taxon>
        <taxon>Fungi incertae sedis</taxon>
        <taxon>Mucoromycota</taxon>
        <taxon>Mortierellomycotina</taxon>
        <taxon>Mortierellomycetes</taxon>
        <taxon>Mortierellales</taxon>
        <taxon>Mortierellaceae</taxon>
        <taxon>Actinomortierella</taxon>
    </lineage>
</organism>
<reference evidence="6" key="1">
    <citation type="journal article" date="2020" name="Fungal Divers.">
        <title>Resolving the Mortierellaceae phylogeny through synthesis of multi-gene phylogenetics and phylogenomics.</title>
        <authorList>
            <person name="Vandepol N."/>
            <person name="Liber J."/>
            <person name="Desiro A."/>
            <person name="Na H."/>
            <person name="Kennedy M."/>
            <person name="Barry K."/>
            <person name="Grigoriev I.V."/>
            <person name="Miller A.N."/>
            <person name="O'Donnell K."/>
            <person name="Stajich J.E."/>
            <person name="Bonito G."/>
        </authorList>
    </citation>
    <scope>NUCLEOTIDE SEQUENCE</scope>
    <source>
        <strain evidence="6">BC1065</strain>
    </source>
</reference>
<feature type="compositionally biased region" description="Polar residues" evidence="5">
    <location>
        <begin position="66"/>
        <end position="80"/>
    </location>
</feature>
<evidence type="ECO:0000256" key="3">
    <source>
        <dbReference type="ARBA" id="ARBA00023242"/>
    </source>
</evidence>
<name>A0A9P6Q938_9FUNG</name>
<dbReference type="EMBL" id="JAAAJB010000213">
    <property type="protein sequence ID" value="KAG0261544.1"/>
    <property type="molecule type" value="Genomic_DNA"/>
</dbReference>
<accession>A0A9P6Q938</accession>
<comment type="subcellular location">
    <subcellularLocation>
        <location evidence="1">Nucleus</location>
    </subcellularLocation>
</comment>
<feature type="compositionally biased region" description="Polar residues" evidence="5">
    <location>
        <begin position="38"/>
        <end position="58"/>
    </location>
</feature>
<dbReference type="AlphaFoldDB" id="A0A9P6Q938"/>
<feature type="region of interest" description="Disordered" evidence="5">
    <location>
        <begin position="524"/>
        <end position="567"/>
    </location>
</feature>
<keyword evidence="3" id="KW-0539">Nucleus</keyword>
<evidence type="ECO:0000256" key="2">
    <source>
        <dbReference type="ARBA" id="ARBA00022473"/>
    </source>
</evidence>
<comment type="caution">
    <text evidence="6">The sequence shown here is derived from an EMBL/GenBank/DDBJ whole genome shotgun (WGS) entry which is preliminary data.</text>
</comment>
<protein>
    <submittedName>
        <fullName evidence="6">Uncharacterized protein</fullName>
    </submittedName>
</protein>
<evidence type="ECO:0000313" key="7">
    <source>
        <dbReference type="Proteomes" id="UP000807716"/>
    </source>
</evidence>
<feature type="compositionally biased region" description="Basic and acidic residues" evidence="5">
    <location>
        <begin position="93"/>
        <end position="109"/>
    </location>
</feature>
<dbReference type="PANTHER" id="PTHR12972">
    <property type="entry name" value="DOWNSTREAM NEIGHBOR OF SON"/>
    <property type="match status" value="1"/>
</dbReference>
<feature type="compositionally biased region" description="Acidic residues" evidence="5">
    <location>
        <begin position="129"/>
        <end position="141"/>
    </location>
</feature>
<gene>
    <name evidence="6" type="ORF">DFQ27_002904</name>
</gene>
<dbReference type="OrthoDB" id="534063at2759"/>
<proteinExistence type="inferred from homology"/>
<keyword evidence="2" id="KW-0217">Developmental protein</keyword>
<dbReference type="PANTHER" id="PTHR12972:SF0">
    <property type="entry name" value="PROTEIN DOWNSTREAM NEIGHBOR OF SON"/>
    <property type="match status" value="1"/>
</dbReference>
<sequence length="567" mass="62666">MSASQPTPSTVSPHGRYRPRGGLPGSSTPTPPFKKPTLQRTVSSPFQVLNASIRTTRNPFERLASSPATASLPVNFTSMHGSGLEEDNDDDGDQVHSEERDGDNKDDSSLRLFSFSQPPSFRPSRPEELDSDYDTEVDDDHDGGSEKDMLATSNHPTTRSKLHDALEQSLRASSITPIQELDLPSGPSDGRVKKDHMKIKTTLHLPLDWTLKSSLSLTSKDSFEWCDYGPVADEIDALHLFNKASLPASSPTLSTLPAITEPTDETASSRVLVMSALYHWIYPVNAPDAVQARTIGRLLKNASNMSQKERGSIVEIFTRNSEWRQSFCNLYQLFRNKAYIFFEALPDIVGTVAQDHIGAKHDLDDDGDEDEVGMIEDNDKDDSGHASISGKKSGSSERKSPTPLSNALHFKGRMRVHALFDFLLNYRPEVEEERLYHSPALIASVPFLHGSLKRAQLSKSRQVSKQVPGTDRIERENRIDVQGIILPAQLKRLLELMATQQTNTGFTFQATSQPITHGVNLRPLAEKGTDSQGGAADGEQQPLISQRGQDQYGYDPSSKLFSWTPTS</sequence>
<feature type="region of interest" description="Disordered" evidence="5">
    <location>
        <begin position="172"/>
        <end position="192"/>
    </location>
</feature>
<keyword evidence="7" id="KW-1185">Reference proteome</keyword>
<evidence type="ECO:0000256" key="5">
    <source>
        <dbReference type="SAM" id="MobiDB-lite"/>
    </source>
</evidence>
<feature type="region of interest" description="Disordered" evidence="5">
    <location>
        <begin position="1"/>
        <end position="160"/>
    </location>
</feature>
<dbReference type="InterPro" id="IPR024861">
    <property type="entry name" value="Donson"/>
</dbReference>
<dbReference type="Proteomes" id="UP000807716">
    <property type="component" value="Unassembled WGS sequence"/>
</dbReference>
<feature type="compositionally biased region" description="Polar residues" evidence="5">
    <location>
        <begin position="1"/>
        <end position="12"/>
    </location>
</feature>
<dbReference type="GO" id="GO:0005634">
    <property type="term" value="C:nucleus"/>
    <property type="evidence" value="ECO:0007669"/>
    <property type="project" value="UniProtKB-SubCell"/>
</dbReference>
<evidence type="ECO:0000313" key="6">
    <source>
        <dbReference type="EMBL" id="KAG0261544.1"/>
    </source>
</evidence>
<feature type="region of interest" description="Disordered" evidence="5">
    <location>
        <begin position="360"/>
        <end position="405"/>
    </location>
</feature>
<feature type="compositionally biased region" description="Low complexity" evidence="5">
    <location>
        <begin position="110"/>
        <end position="123"/>
    </location>
</feature>
<evidence type="ECO:0000256" key="4">
    <source>
        <dbReference type="ARBA" id="ARBA00025806"/>
    </source>
</evidence>
<dbReference type="GO" id="GO:0033260">
    <property type="term" value="P:nuclear DNA replication"/>
    <property type="evidence" value="ECO:0007669"/>
    <property type="project" value="TreeGrafter"/>
</dbReference>
<evidence type="ECO:0000256" key="1">
    <source>
        <dbReference type="ARBA" id="ARBA00004123"/>
    </source>
</evidence>
<feature type="compositionally biased region" description="Acidic residues" evidence="5">
    <location>
        <begin position="364"/>
        <end position="380"/>
    </location>
</feature>
<comment type="similarity">
    <text evidence="4">Belongs to the DONSON family.</text>
</comment>